<dbReference type="AlphaFoldDB" id="A0A0R2EAI1"/>
<evidence type="ECO:0000313" key="1">
    <source>
        <dbReference type="EMBL" id="KRN09356.1"/>
    </source>
</evidence>
<dbReference type="SUPFAM" id="SSF159006">
    <property type="entry name" value="YopX-like"/>
    <property type="match status" value="1"/>
</dbReference>
<protein>
    <submittedName>
        <fullName evidence="1">Uncharacterized protein</fullName>
    </submittedName>
</protein>
<dbReference type="EMBL" id="AYYH01000027">
    <property type="protein sequence ID" value="KRN09356.1"/>
    <property type="molecule type" value="Genomic_DNA"/>
</dbReference>
<gene>
    <name evidence="1" type="ORF">FD00_GL001079</name>
</gene>
<dbReference type="RefSeq" id="WP_010078284.1">
    <property type="nucleotide sequence ID" value="NZ_AYYH01000027.1"/>
</dbReference>
<proteinExistence type="predicted"/>
<dbReference type="Proteomes" id="UP000050898">
    <property type="component" value="Unassembled WGS sequence"/>
</dbReference>
<keyword evidence="2" id="KW-1185">Reference proteome</keyword>
<organism evidence="1 2">
    <name type="scientific">Liquorilactobacillus mali KCTC 3596 = DSM 20444</name>
    <dbReference type="NCBI Taxonomy" id="1046596"/>
    <lineage>
        <taxon>Bacteria</taxon>
        <taxon>Bacillati</taxon>
        <taxon>Bacillota</taxon>
        <taxon>Bacilli</taxon>
        <taxon>Lactobacillales</taxon>
        <taxon>Lactobacillaceae</taxon>
        <taxon>Liquorilactobacillus</taxon>
    </lineage>
</organism>
<reference evidence="1 2" key="1">
    <citation type="journal article" date="2015" name="Genome Announc.">
        <title>Expanding the biotechnology potential of lactobacilli through comparative genomics of 213 strains and associated genera.</title>
        <authorList>
            <person name="Sun Z."/>
            <person name="Harris H.M."/>
            <person name="McCann A."/>
            <person name="Guo C."/>
            <person name="Argimon S."/>
            <person name="Zhang W."/>
            <person name="Yang X."/>
            <person name="Jeffery I.B."/>
            <person name="Cooney J.C."/>
            <person name="Kagawa T.F."/>
            <person name="Liu W."/>
            <person name="Song Y."/>
            <person name="Salvetti E."/>
            <person name="Wrobel A."/>
            <person name="Rasinkangas P."/>
            <person name="Parkhill J."/>
            <person name="Rea M.C."/>
            <person name="O'Sullivan O."/>
            <person name="Ritari J."/>
            <person name="Douillard F.P."/>
            <person name="Paul Ross R."/>
            <person name="Yang R."/>
            <person name="Briner A.E."/>
            <person name="Felis G.E."/>
            <person name="de Vos W.M."/>
            <person name="Barrangou R."/>
            <person name="Klaenhammer T.R."/>
            <person name="Caufield P.W."/>
            <person name="Cui Y."/>
            <person name="Zhang H."/>
            <person name="O'Toole P.W."/>
        </authorList>
    </citation>
    <scope>NUCLEOTIDE SEQUENCE [LARGE SCALE GENOMIC DNA]</scope>
    <source>
        <strain evidence="1 2">DSM 20444</strain>
    </source>
</reference>
<dbReference type="PATRIC" id="fig|1046596.6.peg.1159"/>
<comment type="caution">
    <text evidence="1">The sequence shown here is derived from an EMBL/GenBank/DDBJ whole genome shotgun (WGS) entry which is preliminary data.</text>
</comment>
<evidence type="ECO:0000313" key="2">
    <source>
        <dbReference type="Proteomes" id="UP000050898"/>
    </source>
</evidence>
<name>A0A0R2EAI1_9LACO</name>
<accession>A0A0R2EAI1</accession>
<sequence>MENKFRGLTSKGKMIYGALLFNSFGTMFISEFGSSKAVSYPWAKLNPVKVKAADEYTKVDDRVGIQVFANDIFGVKITDENGAKREYGVVELINGQYGVKYSSGLFFSVWDIVHGLADSDMLSFDHMVKGNIYNNSYLLNK</sequence>